<gene>
    <name evidence="2" type="ORF">CTAM01_15805</name>
</gene>
<evidence type="ECO:0000256" key="1">
    <source>
        <dbReference type="SAM" id="MobiDB-lite"/>
    </source>
</evidence>
<proteinExistence type="predicted"/>
<dbReference type="GeneID" id="85416037"/>
<dbReference type="EMBL" id="MLFU01000179">
    <property type="protein sequence ID" value="KAK1474846.1"/>
    <property type="molecule type" value="Genomic_DNA"/>
</dbReference>
<feature type="compositionally biased region" description="Polar residues" evidence="1">
    <location>
        <begin position="131"/>
        <end position="155"/>
    </location>
</feature>
<dbReference type="RefSeq" id="XP_060373606.1">
    <property type="nucleotide sequence ID" value="XM_060531799.1"/>
</dbReference>
<comment type="caution">
    <text evidence="2">The sequence shown here is derived from an EMBL/GenBank/DDBJ whole genome shotgun (WGS) entry which is preliminary data.</text>
</comment>
<protein>
    <submittedName>
        <fullName evidence="2">Uncharacterized protein</fullName>
    </submittedName>
</protein>
<evidence type="ECO:0000313" key="2">
    <source>
        <dbReference type="EMBL" id="KAK1474846.1"/>
    </source>
</evidence>
<reference evidence="2 3" key="1">
    <citation type="submission" date="2016-10" db="EMBL/GenBank/DDBJ databases">
        <title>The genome sequence of Colletotrichum fioriniae PJ7.</title>
        <authorList>
            <person name="Baroncelli R."/>
        </authorList>
    </citation>
    <scope>NUCLEOTIDE SEQUENCE [LARGE SCALE GENOMIC DNA]</scope>
    <source>
        <strain evidence="2 3">Tom-12</strain>
    </source>
</reference>
<dbReference type="Proteomes" id="UP001227543">
    <property type="component" value="Unassembled WGS sequence"/>
</dbReference>
<evidence type="ECO:0000313" key="3">
    <source>
        <dbReference type="Proteomes" id="UP001227543"/>
    </source>
</evidence>
<organism evidence="2 3">
    <name type="scientific">Colletotrichum tamarilloi</name>
    <dbReference type="NCBI Taxonomy" id="1209934"/>
    <lineage>
        <taxon>Eukaryota</taxon>
        <taxon>Fungi</taxon>
        <taxon>Dikarya</taxon>
        <taxon>Ascomycota</taxon>
        <taxon>Pezizomycotina</taxon>
        <taxon>Sordariomycetes</taxon>
        <taxon>Hypocreomycetidae</taxon>
        <taxon>Glomerellales</taxon>
        <taxon>Glomerellaceae</taxon>
        <taxon>Colletotrichum</taxon>
        <taxon>Colletotrichum acutatum species complex</taxon>
    </lineage>
</organism>
<accession>A0ABQ9QKA5</accession>
<keyword evidence="3" id="KW-1185">Reference proteome</keyword>
<name>A0ABQ9QKA5_9PEZI</name>
<feature type="compositionally biased region" description="Basic and acidic residues" evidence="1">
    <location>
        <begin position="110"/>
        <end position="122"/>
    </location>
</feature>
<feature type="region of interest" description="Disordered" evidence="1">
    <location>
        <begin position="109"/>
        <end position="155"/>
    </location>
</feature>
<sequence>MCPYNLVYWPICCGRTLKCRRDHCHFARNDPQNVCLNPELDPELVTRDFPCNECIFYASLQQMAQWVPDPVKREKLVRDAPSALEKERRDAYYEAIRIQKRAARTVVCKQKREERRENEADRAAAAAAPRTPTQADFMNVDGASSSSQGGNAFGK</sequence>